<feature type="compositionally biased region" description="Low complexity" evidence="1">
    <location>
        <begin position="34"/>
        <end position="51"/>
    </location>
</feature>
<evidence type="ECO:0000313" key="4">
    <source>
        <dbReference type="Proteomes" id="UP000174965"/>
    </source>
</evidence>
<keyword evidence="2" id="KW-1133">Transmembrane helix</keyword>
<feature type="transmembrane region" description="Helical" evidence="2">
    <location>
        <begin position="90"/>
        <end position="111"/>
    </location>
</feature>
<reference evidence="3 4" key="1">
    <citation type="journal article" date="2011" name="J. Virol.">
        <title>Genomic sequencing and characterization of cynomolgus macaque cytomegalovirus.</title>
        <authorList>
            <person name="Marsh A.K."/>
            <person name="Willer D.O."/>
            <person name="Ambagala A.P."/>
            <person name="Dzamba M."/>
            <person name="Chan J.K."/>
            <person name="Pilon R."/>
            <person name="Fournier J."/>
            <person name="Sandstrom P."/>
            <person name="Brudno M."/>
            <person name="Macdonald K.S."/>
        </authorList>
    </citation>
    <scope>NUCLEOTIDE SEQUENCE [LARGE SCALE GENOMIC DNA]</scope>
    <source>
        <strain evidence="3 4">Ottawa</strain>
    </source>
</reference>
<evidence type="ECO:0000313" key="3">
    <source>
        <dbReference type="EMBL" id="AEQ32251.1"/>
    </source>
</evidence>
<feature type="region of interest" description="Disordered" evidence="1">
    <location>
        <begin position="34"/>
        <end position="58"/>
    </location>
</feature>
<protein>
    <recommendedName>
        <fullName evidence="5">Membrane protein UL124</fullName>
    </recommendedName>
</protein>
<proteinExistence type="predicted"/>
<keyword evidence="2" id="KW-0472">Membrane</keyword>
<evidence type="ECO:0000256" key="1">
    <source>
        <dbReference type="SAM" id="MobiDB-lite"/>
    </source>
</evidence>
<gene>
    <name evidence="3" type="ORF">cy163</name>
</gene>
<dbReference type="Proteomes" id="UP000174965">
    <property type="component" value="Segment"/>
</dbReference>
<keyword evidence="4" id="KW-1185">Reference proteome</keyword>
<name>G8H0Q3_9BETA</name>
<evidence type="ECO:0008006" key="5">
    <source>
        <dbReference type="Google" id="ProtNLM"/>
    </source>
</evidence>
<sequence length="151" mass="15756">MVTGVYWNMRKRLNIYCICLYLVAQATFILSSSASPTGTSSLSSTTKGSGTEPLTSSDTKLITAQPGSAVAAVVLAAQYKAESGSSSSSVILPTVLAASGMVVLVILLIGLNLSSTFWSPQVDEENELEEGPSRLHTDTTFISASTVDLCA</sequence>
<accession>G8H0Q3</accession>
<evidence type="ECO:0000256" key="2">
    <source>
        <dbReference type="SAM" id="Phobius"/>
    </source>
</evidence>
<dbReference type="EMBL" id="JN227533">
    <property type="protein sequence ID" value="AEQ32251.1"/>
    <property type="molecule type" value="Genomic_DNA"/>
</dbReference>
<organism evidence="3 4">
    <name type="scientific">macacine betaherpesvirus 8</name>
    <dbReference type="NCBI Taxonomy" id="2560567"/>
    <lineage>
        <taxon>Viruses</taxon>
        <taxon>Duplodnaviria</taxon>
        <taxon>Heunggongvirae</taxon>
        <taxon>Peploviricota</taxon>
        <taxon>Herviviricetes</taxon>
        <taxon>Herpesvirales</taxon>
        <taxon>Orthoherpesviridae</taxon>
        <taxon>Betaherpesvirinae</taxon>
        <taxon>Cytomegalovirus</taxon>
        <taxon>Cytomegalovirus macacinebeta8</taxon>
    </lineage>
</organism>
<keyword evidence="2" id="KW-0812">Transmembrane</keyword>